<dbReference type="CDD" id="cd06223">
    <property type="entry name" value="PRTases_typeI"/>
    <property type="match status" value="1"/>
</dbReference>
<evidence type="ECO:0000256" key="9">
    <source>
        <dbReference type="ARBA" id="ARBA00022723"/>
    </source>
</evidence>
<evidence type="ECO:0000256" key="6">
    <source>
        <dbReference type="ARBA" id="ARBA00022490"/>
    </source>
</evidence>
<evidence type="ECO:0000259" key="16">
    <source>
        <dbReference type="Pfam" id="PF00156"/>
    </source>
</evidence>
<evidence type="ECO:0000256" key="7">
    <source>
        <dbReference type="ARBA" id="ARBA00022676"/>
    </source>
</evidence>
<keyword evidence="11 15" id="KW-0547">Nucleotide-binding</keyword>
<dbReference type="NCBIfam" id="TIGR01203">
    <property type="entry name" value="HGPRTase"/>
    <property type="match status" value="1"/>
</dbReference>
<dbReference type="InterPro" id="IPR000836">
    <property type="entry name" value="PRTase_dom"/>
</dbReference>
<evidence type="ECO:0000256" key="12">
    <source>
        <dbReference type="ARBA" id="ARBA00022842"/>
    </source>
</evidence>
<comment type="pathway">
    <text evidence="3 15">Purine metabolism; IMP biosynthesis via salvage pathway; IMP from hypoxanthine: step 1/1.</text>
</comment>
<name>A0AAW9RYV4_9BACT</name>
<proteinExistence type="inferred from homology"/>
<dbReference type="GO" id="GO:0005829">
    <property type="term" value="C:cytosol"/>
    <property type="evidence" value="ECO:0007669"/>
    <property type="project" value="TreeGrafter"/>
</dbReference>
<dbReference type="Proteomes" id="UP001403385">
    <property type="component" value="Unassembled WGS sequence"/>
</dbReference>
<dbReference type="GO" id="GO:0032264">
    <property type="term" value="P:IMP salvage"/>
    <property type="evidence" value="ECO:0007669"/>
    <property type="project" value="TreeGrafter"/>
</dbReference>
<evidence type="ECO:0000256" key="13">
    <source>
        <dbReference type="ARBA" id="ARBA00048811"/>
    </source>
</evidence>
<gene>
    <name evidence="17" type="primary">hpt</name>
    <name evidence="17" type="ORF">AAG747_02410</name>
</gene>
<evidence type="ECO:0000313" key="18">
    <source>
        <dbReference type="Proteomes" id="UP001403385"/>
    </source>
</evidence>
<comment type="catalytic activity">
    <reaction evidence="14">
        <text>IMP + diphosphate = hypoxanthine + 5-phospho-alpha-D-ribose 1-diphosphate</text>
        <dbReference type="Rhea" id="RHEA:17973"/>
        <dbReference type="ChEBI" id="CHEBI:17368"/>
        <dbReference type="ChEBI" id="CHEBI:33019"/>
        <dbReference type="ChEBI" id="CHEBI:58017"/>
        <dbReference type="ChEBI" id="CHEBI:58053"/>
        <dbReference type="EC" id="2.4.2.8"/>
    </reaction>
    <physiologicalReaction direction="right-to-left" evidence="14">
        <dbReference type="Rhea" id="RHEA:17975"/>
    </physiologicalReaction>
</comment>
<comment type="caution">
    <text evidence="17">The sequence shown here is derived from an EMBL/GenBank/DDBJ whole genome shotgun (WGS) entry which is preliminary data.</text>
</comment>
<dbReference type="AlphaFoldDB" id="A0AAW9RYV4"/>
<evidence type="ECO:0000256" key="3">
    <source>
        <dbReference type="ARBA" id="ARBA00004669"/>
    </source>
</evidence>
<dbReference type="InterPro" id="IPR005904">
    <property type="entry name" value="Hxn_phspho_trans"/>
</dbReference>
<dbReference type="Gene3D" id="3.40.50.2020">
    <property type="match status" value="1"/>
</dbReference>
<accession>A0AAW9RYV4</accession>
<dbReference type="GO" id="GO:0006166">
    <property type="term" value="P:purine ribonucleoside salvage"/>
    <property type="evidence" value="ECO:0007669"/>
    <property type="project" value="UniProtKB-KW"/>
</dbReference>
<evidence type="ECO:0000256" key="2">
    <source>
        <dbReference type="ARBA" id="ARBA00004496"/>
    </source>
</evidence>
<comment type="subcellular location">
    <subcellularLocation>
        <location evidence="2 15">Cytoplasm</location>
    </subcellularLocation>
</comment>
<protein>
    <recommendedName>
        <fullName evidence="5 15">Hypoxanthine phosphoribosyltransferase</fullName>
        <ecNumber evidence="5 15">2.4.2.8</ecNumber>
    </recommendedName>
</protein>
<keyword evidence="18" id="KW-1185">Reference proteome</keyword>
<dbReference type="SUPFAM" id="SSF53271">
    <property type="entry name" value="PRTase-like"/>
    <property type="match status" value="1"/>
</dbReference>
<keyword evidence="6 15" id="KW-0963">Cytoplasm</keyword>
<dbReference type="EMBL" id="JBDKWZ010000001">
    <property type="protein sequence ID" value="MEN7546743.1"/>
    <property type="molecule type" value="Genomic_DNA"/>
</dbReference>
<dbReference type="GO" id="GO:0006178">
    <property type="term" value="P:guanine salvage"/>
    <property type="evidence" value="ECO:0007669"/>
    <property type="project" value="TreeGrafter"/>
</dbReference>
<comment type="cofactor">
    <cofactor evidence="1 15">
        <name>Mg(2+)</name>
        <dbReference type="ChEBI" id="CHEBI:18420"/>
    </cofactor>
</comment>
<sequence length="176" mass="19703">MITIKEKQFKLFLNEAQIQKAIAGIASQINQDYREKRPYLVCVLNGAFMFAADLVKKLTIETEIDFVKYTSYQGMNTTGNVSQSLGFSSTIRGKEVILLEDIVDTGLTAKAILQEITQFSPASVKLATLLFKPEALQTSIPIDYVGLEIENKFIVGYGMDYDGLARNLKDIYVLQE</sequence>
<evidence type="ECO:0000256" key="11">
    <source>
        <dbReference type="ARBA" id="ARBA00022741"/>
    </source>
</evidence>
<comment type="catalytic activity">
    <reaction evidence="13">
        <text>GMP + diphosphate = guanine + 5-phospho-alpha-D-ribose 1-diphosphate</text>
        <dbReference type="Rhea" id="RHEA:25424"/>
        <dbReference type="ChEBI" id="CHEBI:16235"/>
        <dbReference type="ChEBI" id="CHEBI:33019"/>
        <dbReference type="ChEBI" id="CHEBI:58017"/>
        <dbReference type="ChEBI" id="CHEBI:58115"/>
        <dbReference type="EC" id="2.4.2.8"/>
    </reaction>
    <physiologicalReaction direction="right-to-left" evidence="13">
        <dbReference type="Rhea" id="RHEA:25426"/>
    </physiologicalReaction>
</comment>
<dbReference type="GO" id="GO:0000166">
    <property type="term" value="F:nucleotide binding"/>
    <property type="evidence" value="ECO:0007669"/>
    <property type="project" value="UniProtKB-KW"/>
</dbReference>
<dbReference type="GO" id="GO:0046100">
    <property type="term" value="P:hypoxanthine metabolic process"/>
    <property type="evidence" value="ECO:0007669"/>
    <property type="project" value="TreeGrafter"/>
</dbReference>
<dbReference type="InterPro" id="IPR050408">
    <property type="entry name" value="HGPRT"/>
</dbReference>
<keyword evidence="10 15" id="KW-0660">Purine salvage</keyword>
<feature type="domain" description="Phosphoribosyltransferase" evidence="16">
    <location>
        <begin position="16"/>
        <end position="161"/>
    </location>
</feature>
<dbReference type="InterPro" id="IPR029057">
    <property type="entry name" value="PRTase-like"/>
</dbReference>
<reference evidence="17 18" key="1">
    <citation type="submission" date="2024-04" db="EMBL/GenBank/DDBJ databases">
        <title>Novel genus in family Flammeovirgaceae.</title>
        <authorList>
            <person name="Nguyen T.H."/>
            <person name="Vuong T.Q."/>
            <person name="Le H."/>
            <person name="Kim S.-G."/>
        </authorList>
    </citation>
    <scope>NUCLEOTIDE SEQUENCE [LARGE SCALE GENOMIC DNA]</scope>
    <source>
        <strain evidence="17 18">JCM 23209</strain>
    </source>
</reference>
<evidence type="ECO:0000256" key="4">
    <source>
        <dbReference type="ARBA" id="ARBA00008391"/>
    </source>
</evidence>
<keyword evidence="7 15" id="KW-0328">Glycosyltransferase</keyword>
<dbReference type="GO" id="GO:0004422">
    <property type="term" value="F:hypoxanthine phosphoribosyltransferase activity"/>
    <property type="evidence" value="ECO:0007669"/>
    <property type="project" value="InterPro"/>
</dbReference>
<dbReference type="GO" id="GO:0000287">
    <property type="term" value="F:magnesium ion binding"/>
    <property type="evidence" value="ECO:0007669"/>
    <property type="project" value="TreeGrafter"/>
</dbReference>
<dbReference type="GO" id="GO:0032263">
    <property type="term" value="P:GMP salvage"/>
    <property type="evidence" value="ECO:0007669"/>
    <property type="project" value="TreeGrafter"/>
</dbReference>
<evidence type="ECO:0000256" key="5">
    <source>
        <dbReference type="ARBA" id="ARBA00011895"/>
    </source>
</evidence>
<keyword evidence="12 15" id="KW-0460">Magnesium</keyword>
<evidence type="ECO:0000256" key="8">
    <source>
        <dbReference type="ARBA" id="ARBA00022679"/>
    </source>
</evidence>
<dbReference type="EC" id="2.4.2.8" evidence="5 15"/>
<evidence type="ECO:0000256" key="10">
    <source>
        <dbReference type="ARBA" id="ARBA00022726"/>
    </source>
</evidence>
<dbReference type="RefSeq" id="WP_346819525.1">
    <property type="nucleotide sequence ID" value="NZ_JBDKWZ010000001.1"/>
</dbReference>
<organism evidence="17 18">
    <name type="scientific">Rapidithrix thailandica</name>
    <dbReference type="NCBI Taxonomy" id="413964"/>
    <lineage>
        <taxon>Bacteria</taxon>
        <taxon>Pseudomonadati</taxon>
        <taxon>Bacteroidota</taxon>
        <taxon>Cytophagia</taxon>
        <taxon>Cytophagales</taxon>
        <taxon>Flammeovirgaceae</taxon>
        <taxon>Rapidithrix</taxon>
    </lineage>
</organism>
<evidence type="ECO:0000256" key="14">
    <source>
        <dbReference type="ARBA" id="ARBA00049402"/>
    </source>
</evidence>
<evidence type="ECO:0000313" key="17">
    <source>
        <dbReference type="EMBL" id="MEN7546743.1"/>
    </source>
</evidence>
<keyword evidence="9 15" id="KW-0479">Metal-binding</keyword>
<dbReference type="PANTHER" id="PTHR43340:SF1">
    <property type="entry name" value="HYPOXANTHINE PHOSPHORIBOSYLTRANSFERASE"/>
    <property type="match status" value="1"/>
</dbReference>
<comment type="similarity">
    <text evidence="4 15">Belongs to the purine/pyrimidine phosphoribosyltransferase family.</text>
</comment>
<evidence type="ECO:0000256" key="15">
    <source>
        <dbReference type="RuleBase" id="RU364099"/>
    </source>
</evidence>
<dbReference type="Pfam" id="PF00156">
    <property type="entry name" value="Pribosyltran"/>
    <property type="match status" value="1"/>
</dbReference>
<evidence type="ECO:0000256" key="1">
    <source>
        <dbReference type="ARBA" id="ARBA00001946"/>
    </source>
</evidence>
<dbReference type="PANTHER" id="PTHR43340">
    <property type="entry name" value="HYPOXANTHINE-GUANINE PHOSPHORIBOSYLTRANSFERASE"/>
    <property type="match status" value="1"/>
</dbReference>
<keyword evidence="8 15" id="KW-0808">Transferase</keyword>